<evidence type="ECO:0000256" key="3">
    <source>
        <dbReference type="ARBA" id="ARBA00012071"/>
    </source>
</evidence>
<dbReference type="GO" id="GO:0009244">
    <property type="term" value="P:lipopolysaccharide core region biosynthetic process"/>
    <property type="evidence" value="ECO:0007669"/>
    <property type="project" value="TreeGrafter"/>
</dbReference>
<evidence type="ECO:0000313" key="15">
    <source>
        <dbReference type="Proteomes" id="UP000198510"/>
    </source>
</evidence>
<evidence type="ECO:0000313" key="14">
    <source>
        <dbReference type="EMBL" id="SDL46823.1"/>
    </source>
</evidence>
<dbReference type="GO" id="GO:0009245">
    <property type="term" value="P:lipid A biosynthetic process"/>
    <property type="evidence" value="ECO:0007669"/>
    <property type="project" value="UniProtKB-UniRule"/>
</dbReference>
<evidence type="ECO:0000256" key="2">
    <source>
        <dbReference type="ARBA" id="ARBA00004870"/>
    </source>
</evidence>
<dbReference type="AlphaFoldDB" id="A0A1G9KC23"/>
<comment type="function">
    <text evidence="1 13">Transfers the gamma-phosphate of ATP to the 4'-position of a tetraacyldisaccharide 1-phosphate intermediate (termed DS-1-P) to form tetraacyldisaccharide 1,4'-bis-phosphate (lipid IVA).</text>
</comment>
<evidence type="ECO:0000256" key="6">
    <source>
        <dbReference type="ARBA" id="ARBA00022556"/>
    </source>
</evidence>
<evidence type="ECO:0000256" key="11">
    <source>
        <dbReference type="ARBA" id="ARBA00023098"/>
    </source>
</evidence>
<dbReference type="OrthoDB" id="9766423at2"/>
<dbReference type="NCBIfam" id="TIGR00682">
    <property type="entry name" value="lpxK"/>
    <property type="match status" value="1"/>
</dbReference>
<dbReference type="HAMAP" id="MF_00409">
    <property type="entry name" value="LpxK"/>
    <property type="match status" value="1"/>
</dbReference>
<evidence type="ECO:0000256" key="13">
    <source>
        <dbReference type="HAMAP-Rule" id="MF_00409"/>
    </source>
</evidence>
<dbReference type="Proteomes" id="UP000198510">
    <property type="component" value="Unassembled WGS sequence"/>
</dbReference>
<keyword evidence="11 13" id="KW-0443">Lipid metabolism</keyword>
<dbReference type="STRING" id="1075417.SAMN05421823_106105"/>
<dbReference type="EMBL" id="FNFO01000006">
    <property type="protein sequence ID" value="SDL46823.1"/>
    <property type="molecule type" value="Genomic_DNA"/>
</dbReference>
<evidence type="ECO:0000256" key="10">
    <source>
        <dbReference type="ARBA" id="ARBA00022840"/>
    </source>
</evidence>
<feature type="binding site" evidence="13">
    <location>
        <begin position="45"/>
        <end position="52"/>
    </location>
    <ligand>
        <name>ATP</name>
        <dbReference type="ChEBI" id="CHEBI:30616"/>
    </ligand>
</feature>
<organism evidence="14 15">
    <name type="scientific">Catalinimonas alkaloidigena</name>
    <dbReference type="NCBI Taxonomy" id="1075417"/>
    <lineage>
        <taxon>Bacteria</taxon>
        <taxon>Pseudomonadati</taxon>
        <taxon>Bacteroidota</taxon>
        <taxon>Cytophagia</taxon>
        <taxon>Cytophagales</taxon>
        <taxon>Catalimonadaceae</taxon>
        <taxon>Catalinimonas</taxon>
    </lineage>
</organism>
<proteinExistence type="inferred from homology"/>
<keyword evidence="7 13" id="KW-0808">Transferase</keyword>
<keyword evidence="15" id="KW-1185">Reference proteome</keyword>
<sequence>MRHGWLSPLGALWGQIARGRHALYDRGWMRSTSFDRALVAVGNLTVGGTGKTPHVEYLIRALQPHYRVAVVSRGYGRRTKGFRLTTAADNAATVGDEPLQIYQKFNGEVPVAVAEERAVAIPNLLADYPEVQVILLDDALQHRAIRPDVRLLLTDFNRPFYQDYPLPAGRLREFPTEARRADACLMTKCPPALSRSQQTALESELRAFVAPDAPVHFTTLSYGTPVPLLANGLPLGRRVVLCSGLAQPAPLRAYAQEQWDVVAEETFRDHHRYTPRDLRRLADLARSLRASLLSTEKDAVKWQDEALKSLLIEVPVYCLPIEPRFVSNEGDFLAWLRRRIDQKLGN</sequence>
<dbReference type="PANTHER" id="PTHR42724:SF1">
    <property type="entry name" value="TETRAACYLDISACCHARIDE 4'-KINASE, MITOCHONDRIAL-RELATED"/>
    <property type="match status" value="1"/>
</dbReference>
<evidence type="ECO:0000256" key="9">
    <source>
        <dbReference type="ARBA" id="ARBA00022777"/>
    </source>
</evidence>
<dbReference type="GO" id="GO:0005886">
    <property type="term" value="C:plasma membrane"/>
    <property type="evidence" value="ECO:0007669"/>
    <property type="project" value="TreeGrafter"/>
</dbReference>
<evidence type="ECO:0000256" key="1">
    <source>
        <dbReference type="ARBA" id="ARBA00002274"/>
    </source>
</evidence>
<dbReference type="InterPro" id="IPR027417">
    <property type="entry name" value="P-loop_NTPase"/>
</dbReference>
<evidence type="ECO:0000256" key="12">
    <source>
        <dbReference type="ARBA" id="ARBA00029757"/>
    </source>
</evidence>
<keyword evidence="8 13" id="KW-0547">Nucleotide-binding</keyword>
<reference evidence="14 15" key="1">
    <citation type="submission" date="2016-10" db="EMBL/GenBank/DDBJ databases">
        <authorList>
            <person name="de Groot N.N."/>
        </authorList>
    </citation>
    <scope>NUCLEOTIDE SEQUENCE [LARGE SCALE GENOMIC DNA]</scope>
    <source>
        <strain evidence="14 15">DSM 25186</strain>
    </source>
</reference>
<protein>
    <recommendedName>
        <fullName evidence="4 13">Tetraacyldisaccharide 4'-kinase</fullName>
        <ecNumber evidence="3 13">2.7.1.130</ecNumber>
    </recommendedName>
    <alternativeName>
        <fullName evidence="12 13">Lipid A 4'-kinase</fullName>
    </alternativeName>
</protein>
<gene>
    <name evidence="13" type="primary">lpxK</name>
    <name evidence="14" type="ORF">SAMN05421823_106105</name>
</gene>
<comment type="pathway">
    <text evidence="2 13">Glycolipid biosynthesis; lipid IV(A) biosynthesis; lipid IV(A) from (3R)-3-hydroxytetradecanoyl-[acyl-carrier-protein] and UDP-N-acetyl-alpha-D-glucosamine: step 6/6.</text>
</comment>
<dbReference type="EC" id="2.7.1.130" evidence="3 13"/>
<dbReference type="PANTHER" id="PTHR42724">
    <property type="entry name" value="TETRAACYLDISACCHARIDE 4'-KINASE"/>
    <property type="match status" value="1"/>
</dbReference>
<name>A0A1G9KC23_9BACT</name>
<accession>A0A1G9KC23</accession>
<keyword evidence="10 13" id="KW-0067">ATP-binding</keyword>
<evidence type="ECO:0000256" key="7">
    <source>
        <dbReference type="ARBA" id="ARBA00022679"/>
    </source>
</evidence>
<dbReference type="UniPathway" id="UPA00359">
    <property type="reaction ID" value="UER00482"/>
</dbReference>
<evidence type="ECO:0000256" key="5">
    <source>
        <dbReference type="ARBA" id="ARBA00022516"/>
    </source>
</evidence>
<comment type="catalytic activity">
    <reaction evidence="13">
        <text>a lipid A disaccharide + ATP = a lipid IVA + ADP + H(+)</text>
        <dbReference type="Rhea" id="RHEA:67840"/>
        <dbReference type="ChEBI" id="CHEBI:15378"/>
        <dbReference type="ChEBI" id="CHEBI:30616"/>
        <dbReference type="ChEBI" id="CHEBI:176343"/>
        <dbReference type="ChEBI" id="CHEBI:176425"/>
        <dbReference type="ChEBI" id="CHEBI:456216"/>
        <dbReference type="EC" id="2.7.1.130"/>
    </reaction>
</comment>
<dbReference type="GO" id="GO:0009029">
    <property type="term" value="F:lipid-A 4'-kinase activity"/>
    <property type="evidence" value="ECO:0007669"/>
    <property type="project" value="UniProtKB-UniRule"/>
</dbReference>
<dbReference type="GO" id="GO:0005524">
    <property type="term" value="F:ATP binding"/>
    <property type="evidence" value="ECO:0007669"/>
    <property type="project" value="UniProtKB-UniRule"/>
</dbReference>
<dbReference type="InterPro" id="IPR003758">
    <property type="entry name" value="LpxK"/>
</dbReference>
<dbReference type="Pfam" id="PF02606">
    <property type="entry name" value="LpxK"/>
    <property type="match status" value="1"/>
</dbReference>
<evidence type="ECO:0000256" key="8">
    <source>
        <dbReference type="ARBA" id="ARBA00022741"/>
    </source>
</evidence>
<comment type="similarity">
    <text evidence="13">Belongs to the LpxK family.</text>
</comment>
<keyword evidence="5 13" id="KW-0444">Lipid biosynthesis</keyword>
<keyword evidence="9 13" id="KW-0418">Kinase</keyword>
<dbReference type="RefSeq" id="WP_089683783.1">
    <property type="nucleotide sequence ID" value="NZ_FNFO01000006.1"/>
</dbReference>
<keyword evidence="6 13" id="KW-0441">Lipid A biosynthesis</keyword>
<evidence type="ECO:0000256" key="4">
    <source>
        <dbReference type="ARBA" id="ARBA00016436"/>
    </source>
</evidence>
<dbReference type="SUPFAM" id="SSF52540">
    <property type="entry name" value="P-loop containing nucleoside triphosphate hydrolases"/>
    <property type="match status" value="1"/>
</dbReference>